<reference evidence="3" key="2">
    <citation type="submission" date="2017-05" db="EMBL/GenBank/DDBJ databases">
        <authorList>
            <person name="Lin X.B."/>
            <person name="Stothard P."/>
            <person name="Tasseva G."/>
            <person name="Walter J."/>
        </authorList>
    </citation>
    <scope>NUCLEOTIDE SEQUENCE</scope>
    <source>
        <strain evidence="3">609u</strain>
    </source>
</reference>
<reference evidence="5 6" key="3">
    <citation type="submission" date="2017-09" db="EMBL/GenBank/DDBJ databases">
        <title>Tripartite evolution among Lactobacillus johnsonii, Lactobacillus taiwanensis, Lactobacillus reuteri and their rodent host.</title>
        <authorList>
            <person name="Wang T."/>
            <person name="Knowles S."/>
            <person name="Cheng C."/>
        </authorList>
    </citation>
    <scope>NUCLEOTIDE SEQUENCE [LARGE SCALE GENOMIC DNA]</scope>
    <source>
        <strain evidence="4 5">609q</strain>
        <strain evidence="3 6">609u</strain>
    </source>
</reference>
<feature type="compositionally biased region" description="Acidic residues" evidence="1">
    <location>
        <begin position="161"/>
        <end position="172"/>
    </location>
</feature>
<keyword evidence="2" id="KW-0472">Membrane</keyword>
<keyword evidence="2" id="KW-1133">Transmembrane helix</keyword>
<organism evidence="4 5">
    <name type="scientific">Lactobacillus taiwanensis</name>
    <dbReference type="NCBI Taxonomy" id="508451"/>
    <lineage>
        <taxon>Bacteria</taxon>
        <taxon>Bacillati</taxon>
        <taxon>Bacillota</taxon>
        <taxon>Bacilli</taxon>
        <taxon>Lactobacillales</taxon>
        <taxon>Lactobacillaceae</taxon>
        <taxon>Lactobacillus</taxon>
    </lineage>
</organism>
<evidence type="ECO:0000313" key="4">
    <source>
        <dbReference type="EMBL" id="OYR91005.1"/>
    </source>
</evidence>
<reference evidence="4 5" key="1">
    <citation type="submission" date="2017-04" db="EMBL/GenBank/DDBJ databases">
        <authorList>
            <person name="Afonso C.L."/>
            <person name="Miller P.J."/>
            <person name="Scott M.A."/>
            <person name="Spackman E."/>
            <person name="Goraichik I."/>
            <person name="Dimitrov K.M."/>
            <person name="Suarez D.L."/>
            <person name="Swayne D.E."/>
        </authorList>
    </citation>
    <scope>NUCLEOTIDE SEQUENCE [LARGE SCALE GENOMIC DNA]</scope>
    <source>
        <strain evidence="4 5">609q</strain>
    </source>
</reference>
<name>A0A256LC63_9LACO</name>
<protein>
    <submittedName>
        <fullName evidence="4">Uncharacterized protein</fullName>
    </submittedName>
</protein>
<feature type="transmembrane region" description="Helical" evidence="2">
    <location>
        <begin position="42"/>
        <end position="64"/>
    </location>
</feature>
<keyword evidence="6" id="KW-1185">Reference proteome</keyword>
<proteinExistence type="predicted"/>
<evidence type="ECO:0000256" key="1">
    <source>
        <dbReference type="SAM" id="MobiDB-lite"/>
    </source>
</evidence>
<evidence type="ECO:0000256" key="2">
    <source>
        <dbReference type="SAM" id="Phobius"/>
    </source>
</evidence>
<feature type="transmembrane region" description="Helical" evidence="2">
    <location>
        <begin position="6"/>
        <end position="30"/>
    </location>
</feature>
<dbReference type="Proteomes" id="UP000215828">
    <property type="component" value="Unassembled WGS sequence"/>
</dbReference>
<sequence>MDTYVVIATILSLVGLLSTIVFLIFLVIVFIKKKDKLKKISVIGTVISFVAFLCFGGSVVGIALTHPDDEQVSHPLQRKKKLFKDSNSVQAQGFDAYRKCVVAVQSIMDDVGDSDDLSSSQASDLTKMFDAMIDVAENVADDQHESVSDLADDLGGSAGESLDEDNDEDSSKDDDRLDEMKDDCDKAKDIIDSAESDSFSEDQKTLLNNYLDEMASDFSDMLNIDDTKEAYNQLMNK</sequence>
<gene>
    <name evidence="3" type="ORF">CBF53_08010</name>
    <name evidence="4" type="ORF">CBF70_07450</name>
</gene>
<evidence type="ECO:0000313" key="6">
    <source>
        <dbReference type="Proteomes" id="UP000216316"/>
    </source>
</evidence>
<dbReference type="RefSeq" id="WP_094496511.1">
    <property type="nucleotide sequence ID" value="NZ_NGNV01000044.1"/>
</dbReference>
<dbReference type="AlphaFoldDB" id="A0A256LC63"/>
<feature type="region of interest" description="Disordered" evidence="1">
    <location>
        <begin position="141"/>
        <end position="184"/>
    </location>
</feature>
<dbReference type="EMBL" id="NGNX01000033">
    <property type="protein sequence ID" value="OYR91005.1"/>
    <property type="molecule type" value="Genomic_DNA"/>
</dbReference>
<dbReference type="EMBL" id="NGNV01000044">
    <property type="protein sequence ID" value="OYR87385.1"/>
    <property type="molecule type" value="Genomic_DNA"/>
</dbReference>
<dbReference type="Proteomes" id="UP000216316">
    <property type="component" value="Unassembled WGS sequence"/>
</dbReference>
<keyword evidence="2" id="KW-0812">Transmembrane</keyword>
<evidence type="ECO:0000313" key="5">
    <source>
        <dbReference type="Proteomes" id="UP000215828"/>
    </source>
</evidence>
<comment type="caution">
    <text evidence="4">The sequence shown here is derived from an EMBL/GenBank/DDBJ whole genome shotgun (WGS) entry which is preliminary data.</text>
</comment>
<feature type="compositionally biased region" description="Basic and acidic residues" evidence="1">
    <location>
        <begin position="173"/>
        <end position="184"/>
    </location>
</feature>
<evidence type="ECO:0000313" key="3">
    <source>
        <dbReference type="EMBL" id="OYR87385.1"/>
    </source>
</evidence>
<accession>A0A256LC63</accession>